<dbReference type="InterPro" id="IPR003370">
    <property type="entry name" value="Chromate_transpt"/>
</dbReference>
<evidence type="ECO:0000256" key="3">
    <source>
        <dbReference type="ARBA" id="ARBA00022475"/>
    </source>
</evidence>
<dbReference type="PANTHER" id="PTHR33567">
    <property type="entry name" value="CHROMATE ION TRANSPORTER (EUROFUNG)"/>
    <property type="match status" value="1"/>
</dbReference>
<reference evidence="8" key="1">
    <citation type="submission" date="2019-09" db="EMBL/GenBank/DDBJ databases">
        <title>Characterisation of the sponge microbiome using genome-centric metagenomics.</title>
        <authorList>
            <person name="Engelberts J.P."/>
            <person name="Robbins S.J."/>
            <person name="De Goeij J.M."/>
            <person name="Aranda M."/>
            <person name="Bell S.C."/>
            <person name="Webster N.S."/>
        </authorList>
    </citation>
    <scope>NUCLEOTIDE SEQUENCE</scope>
    <source>
        <strain evidence="8">SB0675_bin_29</strain>
    </source>
</reference>
<evidence type="ECO:0000256" key="7">
    <source>
        <dbReference type="SAM" id="Phobius"/>
    </source>
</evidence>
<protein>
    <submittedName>
        <fullName evidence="8">Chromate efflux transporter</fullName>
    </submittedName>
</protein>
<keyword evidence="3" id="KW-1003">Cell membrane</keyword>
<evidence type="ECO:0000256" key="4">
    <source>
        <dbReference type="ARBA" id="ARBA00022692"/>
    </source>
</evidence>
<evidence type="ECO:0000256" key="5">
    <source>
        <dbReference type="ARBA" id="ARBA00022989"/>
    </source>
</evidence>
<organism evidence="8">
    <name type="scientific">Caldilineaceae bacterium SB0675_bin_29</name>
    <dbReference type="NCBI Taxonomy" id="2605266"/>
    <lineage>
        <taxon>Bacteria</taxon>
        <taxon>Bacillati</taxon>
        <taxon>Chloroflexota</taxon>
        <taxon>Caldilineae</taxon>
        <taxon>Caldilineales</taxon>
        <taxon>Caldilineaceae</taxon>
    </lineage>
</organism>
<keyword evidence="4 7" id="KW-0812">Transmembrane</keyword>
<dbReference type="Pfam" id="PF02417">
    <property type="entry name" value="Chromate_transp"/>
    <property type="match status" value="2"/>
</dbReference>
<evidence type="ECO:0000256" key="2">
    <source>
        <dbReference type="ARBA" id="ARBA00005262"/>
    </source>
</evidence>
<gene>
    <name evidence="8" type="primary">chrA</name>
    <name evidence="8" type="ORF">F4148_18915</name>
</gene>
<feature type="transmembrane region" description="Helical" evidence="7">
    <location>
        <begin position="76"/>
        <end position="103"/>
    </location>
</feature>
<dbReference type="PANTHER" id="PTHR33567:SF3">
    <property type="entry name" value="CHROMATE ION TRANSPORTER (EUROFUNG)"/>
    <property type="match status" value="1"/>
</dbReference>
<comment type="similarity">
    <text evidence="2">Belongs to the chromate ion transporter (CHR) (TC 2.A.51) family.</text>
</comment>
<feature type="transmembrane region" description="Helical" evidence="7">
    <location>
        <begin position="148"/>
        <end position="170"/>
    </location>
</feature>
<dbReference type="GO" id="GO:0015109">
    <property type="term" value="F:chromate transmembrane transporter activity"/>
    <property type="evidence" value="ECO:0007669"/>
    <property type="project" value="InterPro"/>
</dbReference>
<feature type="transmembrane region" description="Helical" evidence="7">
    <location>
        <begin position="336"/>
        <end position="358"/>
    </location>
</feature>
<feature type="transmembrane region" description="Helical" evidence="7">
    <location>
        <begin position="247"/>
        <end position="264"/>
    </location>
</feature>
<feature type="transmembrane region" description="Helical" evidence="7">
    <location>
        <begin position="221"/>
        <end position="241"/>
    </location>
</feature>
<feature type="transmembrane region" description="Helical" evidence="7">
    <location>
        <begin position="364"/>
        <end position="382"/>
    </location>
</feature>
<evidence type="ECO:0000313" key="8">
    <source>
        <dbReference type="EMBL" id="MYH63725.1"/>
    </source>
</evidence>
<proteinExistence type="inferred from homology"/>
<comment type="subcellular location">
    <subcellularLocation>
        <location evidence="1">Cell membrane</location>
        <topology evidence="1">Multi-pass membrane protein</topology>
    </subcellularLocation>
</comment>
<keyword evidence="6 7" id="KW-0472">Membrane</keyword>
<evidence type="ECO:0000256" key="6">
    <source>
        <dbReference type="ARBA" id="ARBA00023136"/>
    </source>
</evidence>
<dbReference type="AlphaFoldDB" id="A0A6B1G995"/>
<name>A0A6B1G995_9CHLR</name>
<feature type="transmembrane region" description="Helical" evidence="7">
    <location>
        <begin position="115"/>
        <end position="136"/>
    </location>
</feature>
<dbReference type="GO" id="GO:0005886">
    <property type="term" value="C:plasma membrane"/>
    <property type="evidence" value="ECO:0007669"/>
    <property type="project" value="UniProtKB-SubCell"/>
</dbReference>
<feature type="transmembrane region" description="Helical" evidence="7">
    <location>
        <begin position="276"/>
        <end position="302"/>
    </location>
</feature>
<feature type="transmembrane region" description="Helical" evidence="7">
    <location>
        <begin position="308"/>
        <end position="329"/>
    </location>
</feature>
<dbReference type="NCBIfam" id="TIGR00937">
    <property type="entry name" value="2A51"/>
    <property type="match status" value="1"/>
</dbReference>
<sequence length="406" mass="42009">MKLATGTVAEVVKLCGKLGIIGFGGPASHIAMLEDEAVARRKWLTREHFLDLVGATNLIPGPNSTEMMIHIGYQRAGWPGLIAAGISFVLPAVLLSTLIAWIYVEFGALPAVQPFLAGVKPAVLAVILGALWRLGLTASKPREAVQTRIALAVIGIAVAVAVYLGVPVIWSLIAGGLLGMLALRAISGWDSGGGAAGLLALPDSHSIFPWANQSPASALKWAALLLAATAPALTLGALGLFFLKVGAVLYGSGYVLVAFLEGDLVHEYGWLTQQQLLDAIAIGQFTPGPVLSTAAFIGYVLYGIPGAAVSAAAIFAPSFVFVAILNPIVPRLRQSAWMGAFLDAVNVSAVGLMAAVLVRLTADIVTAWPAAVIALLAAAAVLRWRVTSAWVVIGGALLGWPLSLLG</sequence>
<accession>A0A6B1G995</accession>
<dbReference type="InterPro" id="IPR014047">
    <property type="entry name" value="Chr_Tranpt_l_chain"/>
</dbReference>
<dbReference type="PIRSF" id="PIRSF004810">
    <property type="entry name" value="ChrA"/>
    <property type="match status" value="1"/>
</dbReference>
<dbReference type="EMBL" id="VYDA01000668">
    <property type="protein sequence ID" value="MYH63725.1"/>
    <property type="molecule type" value="Genomic_DNA"/>
</dbReference>
<feature type="transmembrane region" description="Helical" evidence="7">
    <location>
        <begin position="389"/>
        <end position="405"/>
    </location>
</feature>
<evidence type="ECO:0000256" key="1">
    <source>
        <dbReference type="ARBA" id="ARBA00004651"/>
    </source>
</evidence>
<comment type="caution">
    <text evidence="8">The sequence shown here is derived from an EMBL/GenBank/DDBJ whole genome shotgun (WGS) entry which is preliminary data.</text>
</comment>
<keyword evidence="5 7" id="KW-1133">Transmembrane helix</keyword>